<dbReference type="PANTHER" id="PTHR36166">
    <property type="entry name" value="CHROMOSOME 9, WHOLE GENOME SHOTGUN SEQUENCE"/>
    <property type="match status" value="1"/>
</dbReference>
<dbReference type="EMBL" id="JACHMV010000001">
    <property type="protein sequence ID" value="MBB4775966.1"/>
    <property type="molecule type" value="Genomic_DNA"/>
</dbReference>
<dbReference type="RefSeq" id="WP_184885583.1">
    <property type="nucleotide sequence ID" value="NZ_BAAAHD010000032.1"/>
</dbReference>
<accession>A0A7W7IFC5</accession>
<keyword evidence="4" id="KW-1185">Reference proteome</keyword>
<dbReference type="AlphaFoldDB" id="A0A7W7IFC5"/>
<dbReference type="EMBL" id="BAAAHD010000032">
    <property type="protein sequence ID" value="GAA0570981.1"/>
    <property type="molecule type" value="Genomic_DNA"/>
</dbReference>
<protein>
    <submittedName>
        <fullName evidence="1">SRPBCC domain-containing protein</fullName>
    </submittedName>
</protein>
<sequence length="147" mass="15859">MPTVSHTVEINAPVSRVWAVLTDTAAYPEWNPFMIELDGSLVPGSRLAVTIAPPGAKRQRFTPTVTEVEPERRLAWLGRLFIPGIFDGAHSFELEALTPGSTRFIQSERFSGVLVPLLRGLLRSTEAGFAAMNTALAARAEGKTGVG</sequence>
<dbReference type="Gene3D" id="3.30.530.20">
    <property type="match status" value="1"/>
</dbReference>
<dbReference type="PANTHER" id="PTHR36166:SF1">
    <property type="entry name" value="SRPBCC DOMAIN-CONTAINING PROTEIN"/>
    <property type="match status" value="1"/>
</dbReference>
<dbReference type="CDD" id="cd07822">
    <property type="entry name" value="SRPBCC_4"/>
    <property type="match status" value="1"/>
</dbReference>
<name>A0A7W7IFC5_9ACTN</name>
<evidence type="ECO:0000313" key="3">
    <source>
        <dbReference type="Proteomes" id="UP000549343"/>
    </source>
</evidence>
<proteinExistence type="predicted"/>
<gene>
    <name evidence="2" type="ORF">F4557_004384</name>
    <name evidence="1" type="ORF">GCM10009546_37180</name>
</gene>
<dbReference type="InterPro" id="IPR019587">
    <property type="entry name" value="Polyketide_cyclase/dehydratase"/>
</dbReference>
<dbReference type="SUPFAM" id="SSF55961">
    <property type="entry name" value="Bet v1-like"/>
    <property type="match status" value="1"/>
</dbReference>
<dbReference type="Proteomes" id="UP001501427">
    <property type="component" value="Unassembled WGS sequence"/>
</dbReference>
<reference evidence="2 3" key="2">
    <citation type="submission" date="2020-08" db="EMBL/GenBank/DDBJ databases">
        <title>Sequencing the genomes of 1000 actinobacteria strains.</title>
        <authorList>
            <person name="Klenk H.-P."/>
        </authorList>
    </citation>
    <scope>NUCLEOTIDE SEQUENCE [LARGE SCALE GENOMIC DNA]</scope>
    <source>
        <strain evidence="2 3">DSM 44772</strain>
    </source>
</reference>
<evidence type="ECO:0000313" key="4">
    <source>
        <dbReference type="Proteomes" id="UP001501427"/>
    </source>
</evidence>
<dbReference type="InterPro" id="IPR023393">
    <property type="entry name" value="START-like_dom_sf"/>
</dbReference>
<comment type="caution">
    <text evidence="2">The sequence shown here is derived from an EMBL/GenBank/DDBJ whole genome shotgun (WGS) entry which is preliminary data.</text>
</comment>
<reference evidence="1 4" key="1">
    <citation type="journal article" date="2019" name="Int. J. Syst. Evol. Microbiol.">
        <title>The Global Catalogue of Microorganisms (GCM) 10K type strain sequencing project: providing services to taxonomists for standard genome sequencing and annotation.</title>
        <authorList>
            <consortium name="The Broad Institute Genomics Platform"/>
            <consortium name="The Broad Institute Genome Sequencing Center for Infectious Disease"/>
            <person name="Wu L."/>
            <person name="Ma J."/>
        </authorList>
    </citation>
    <scope>NUCLEOTIDE SEQUENCE [LARGE SCALE GENOMIC DNA]</scope>
    <source>
        <strain evidence="1 4">JCM 10667</strain>
    </source>
</reference>
<evidence type="ECO:0000313" key="1">
    <source>
        <dbReference type="EMBL" id="GAA0570981.1"/>
    </source>
</evidence>
<reference evidence="1" key="3">
    <citation type="submission" date="2023-12" db="EMBL/GenBank/DDBJ databases">
        <authorList>
            <person name="Sun Q."/>
            <person name="Inoue M."/>
        </authorList>
    </citation>
    <scope>NUCLEOTIDE SEQUENCE</scope>
    <source>
        <strain evidence="1">JCM 10667</strain>
    </source>
</reference>
<organism evidence="2 3">
    <name type="scientific">Actinomadura livida</name>
    <dbReference type="NCBI Taxonomy" id="79909"/>
    <lineage>
        <taxon>Bacteria</taxon>
        <taxon>Bacillati</taxon>
        <taxon>Actinomycetota</taxon>
        <taxon>Actinomycetes</taxon>
        <taxon>Streptosporangiales</taxon>
        <taxon>Thermomonosporaceae</taxon>
        <taxon>Actinomadura</taxon>
    </lineage>
</organism>
<dbReference type="Pfam" id="PF10604">
    <property type="entry name" value="Polyketide_cyc2"/>
    <property type="match status" value="1"/>
</dbReference>
<evidence type="ECO:0000313" key="2">
    <source>
        <dbReference type="EMBL" id="MBB4775966.1"/>
    </source>
</evidence>
<dbReference type="Proteomes" id="UP000549343">
    <property type="component" value="Unassembled WGS sequence"/>
</dbReference>